<reference evidence="11 12" key="1">
    <citation type="submission" date="2016-09" db="EMBL/GenBank/DDBJ databases">
        <title>Photobacterium proteolyticum sp. nov. a protease producing bacterium isolated from ocean sediments of Laizhou Bay.</title>
        <authorList>
            <person name="Li Y."/>
        </authorList>
    </citation>
    <scope>NUCLEOTIDE SEQUENCE [LARGE SCALE GENOMIC DNA]</scope>
    <source>
        <strain evidence="11 12">13-12</strain>
    </source>
</reference>
<evidence type="ECO:0000256" key="8">
    <source>
        <dbReference type="ARBA" id="ARBA00023204"/>
    </source>
</evidence>
<dbReference type="PANTHER" id="PTHR15822:SF4">
    <property type="entry name" value="TYROSYL-DNA PHOSPHODIESTERASE 2"/>
    <property type="match status" value="1"/>
</dbReference>
<evidence type="ECO:0000256" key="3">
    <source>
        <dbReference type="ARBA" id="ARBA00022722"/>
    </source>
</evidence>
<dbReference type="InterPro" id="IPR036691">
    <property type="entry name" value="Endo/exonu/phosph_ase_sf"/>
</dbReference>
<evidence type="ECO:0000256" key="6">
    <source>
        <dbReference type="ARBA" id="ARBA00022801"/>
    </source>
</evidence>
<dbReference type="InterPro" id="IPR005135">
    <property type="entry name" value="Endo/exonuclease/phosphatase"/>
</dbReference>
<evidence type="ECO:0000256" key="4">
    <source>
        <dbReference type="ARBA" id="ARBA00022723"/>
    </source>
</evidence>
<keyword evidence="9" id="KW-0732">Signal</keyword>
<dbReference type="Pfam" id="PF03372">
    <property type="entry name" value="Exo_endo_phos"/>
    <property type="match status" value="1"/>
</dbReference>
<dbReference type="RefSeq" id="WP_075767712.1">
    <property type="nucleotide sequence ID" value="NZ_MJIL01000096.1"/>
</dbReference>
<keyword evidence="4" id="KW-0479">Metal-binding</keyword>
<dbReference type="Proteomes" id="UP000186905">
    <property type="component" value="Unassembled WGS sequence"/>
</dbReference>
<sequence>MQRRLINTALTVILMLPSVVYSDAPDHQVNPFPPLSIVSWNMQWLSTGSNKTIINRTAPDYRQLAGIVRALSPDILAFQEVDSVDAIEAILPPSGYKIFLSDRRHSPTEIFPDINQYTGFAIRSTIPVDNPQDLSSLNVGSYIKGKTKHGHRATTGKLRYGSYIVIHKGTDAELHLLNIHLKSGCFTGKSKKTSKACRTLRRQASILASWVQQRQDNNEHYIVVGDFNHRLNSRHQWLLTALNQALSSPVYNLTKHVDAACLVSYRKRNGSRTKRLYRSLVDHAISSKAIARAITTNGVVYQHYFTAAEVEKYQLSDHCPLVISFYKAG</sequence>
<dbReference type="GO" id="GO:0004518">
    <property type="term" value="F:nuclease activity"/>
    <property type="evidence" value="ECO:0007669"/>
    <property type="project" value="UniProtKB-KW"/>
</dbReference>
<dbReference type="GO" id="GO:0046872">
    <property type="term" value="F:metal ion binding"/>
    <property type="evidence" value="ECO:0007669"/>
    <property type="project" value="UniProtKB-KW"/>
</dbReference>
<dbReference type="GO" id="GO:0016787">
    <property type="term" value="F:hydrolase activity"/>
    <property type="evidence" value="ECO:0007669"/>
    <property type="project" value="UniProtKB-KW"/>
</dbReference>
<dbReference type="AlphaFoldDB" id="A0A1Q9G8Y3"/>
<feature type="domain" description="Endonuclease/exonuclease/phosphatase" evidence="10">
    <location>
        <begin position="38"/>
        <end position="318"/>
    </location>
</feature>
<dbReference type="EMBL" id="MJIL01000096">
    <property type="protein sequence ID" value="OLQ70792.1"/>
    <property type="molecule type" value="Genomic_DNA"/>
</dbReference>
<keyword evidence="12" id="KW-1185">Reference proteome</keyword>
<keyword evidence="8" id="KW-0234">DNA repair</keyword>
<evidence type="ECO:0000256" key="2">
    <source>
        <dbReference type="ARBA" id="ARBA00001946"/>
    </source>
</evidence>
<evidence type="ECO:0000256" key="5">
    <source>
        <dbReference type="ARBA" id="ARBA00022763"/>
    </source>
</evidence>
<dbReference type="OrthoDB" id="395856at2"/>
<name>A0A1Q9G8Y3_9GAMM</name>
<gene>
    <name evidence="11" type="ORF">BIT28_15360</name>
</gene>
<dbReference type="PANTHER" id="PTHR15822">
    <property type="entry name" value="TRAF AND TNF RECEPTOR-ASSOCIATED PROTEIN"/>
    <property type="match status" value="1"/>
</dbReference>
<comment type="caution">
    <text evidence="11">The sequence shown here is derived from an EMBL/GenBank/DDBJ whole genome shotgun (WGS) entry which is preliminary data.</text>
</comment>
<keyword evidence="6" id="KW-0378">Hydrolase</keyword>
<dbReference type="STRING" id="1903952.BIT28_15360"/>
<evidence type="ECO:0000256" key="7">
    <source>
        <dbReference type="ARBA" id="ARBA00022842"/>
    </source>
</evidence>
<organism evidence="11 12">
    <name type="scientific">Photobacterium proteolyticum</name>
    <dbReference type="NCBI Taxonomy" id="1903952"/>
    <lineage>
        <taxon>Bacteria</taxon>
        <taxon>Pseudomonadati</taxon>
        <taxon>Pseudomonadota</taxon>
        <taxon>Gammaproteobacteria</taxon>
        <taxon>Vibrionales</taxon>
        <taxon>Vibrionaceae</taxon>
        <taxon>Photobacterium</taxon>
    </lineage>
</organism>
<feature type="chain" id="PRO_5012593258" description="Endonuclease/exonuclease/phosphatase domain-containing protein" evidence="9">
    <location>
        <begin position="23"/>
        <end position="329"/>
    </location>
</feature>
<keyword evidence="5" id="KW-0227">DNA damage</keyword>
<comment type="cofactor">
    <cofactor evidence="2">
        <name>Mg(2+)</name>
        <dbReference type="ChEBI" id="CHEBI:18420"/>
    </cofactor>
</comment>
<dbReference type="GO" id="GO:0006281">
    <property type="term" value="P:DNA repair"/>
    <property type="evidence" value="ECO:0007669"/>
    <property type="project" value="UniProtKB-KW"/>
</dbReference>
<dbReference type="SUPFAM" id="SSF56219">
    <property type="entry name" value="DNase I-like"/>
    <property type="match status" value="1"/>
</dbReference>
<comment type="cofactor">
    <cofactor evidence="1">
        <name>Mn(2+)</name>
        <dbReference type="ChEBI" id="CHEBI:29035"/>
    </cofactor>
</comment>
<accession>A0A1Q9G8Y3</accession>
<proteinExistence type="predicted"/>
<feature type="signal peptide" evidence="9">
    <location>
        <begin position="1"/>
        <end position="22"/>
    </location>
</feature>
<protein>
    <recommendedName>
        <fullName evidence="10">Endonuclease/exonuclease/phosphatase domain-containing protein</fullName>
    </recommendedName>
</protein>
<keyword evidence="7" id="KW-0460">Magnesium</keyword>
<dbReference type="InterPro" id="IPR051547">
    <property type="entry name" value="TDP2-like"/>
</dbReference>
<evidence type="ECO:0000256" key="1">
    <source>
        <dbReference type="ARBA" id="ARBA00001936"/>
    </source>
</evidence>
<evidence type="ECO:0000313" key="11">
    <source>
        <dbReference type="EMBL" id="OLQ70792.1"/>
    </source>
</evidence>
<keyword evidence="3" id="KW-0540">Nuclease</keyword>
<evidence type="ECO:0000256" key="9">
    <source>
        <dbReference type="SAM" id="SignalP"/>
    </source>
</evidence>
<evidence type="ECO:0000313" key="12">
    <source>
        <dbReference type="Proteomes" id="UP000186905"/>
    </source>
</evidence>
<evidence type="ECO:0000259" key="10">
    <source>
        <dbReference type="Pfam" id="PF03372"/>
    </source>
</evidence>
<dbReference type="Gene3D" id="3.60.10.10">
    <property type="entry name" value="Endonuclease/exonuclease/phosphatase"/>
    <property type="match status" value="1"/>
</dbReference>